<evidence type="ECO:0000256" key="3">
    <source>
        <dbReference type="ARBA" id="ARBA00022553"/>
    </source>
</evidence>
<dbReference type="PROSITE" id="PS00108">
    <property type="entry name" value="PROTEIN_KINASE_ST"/>
    <property type="match status" value="1"/>
</dbReference>
<dbReference type="Pfam" id="PF00069">
    <property type="entry name" value="Pkinase"/>
    <property type="match status" value="1"/>
</dbReference>
<feature type="region of interest" description="Disordered" evidence="10">
    <location>
        <begin position="327"/>
        <end position="382"/>
    </location>
</feature>
<feature type="domain" description="Protein kinase" evidence="11">
    <location>
        <begin position="47"/>
        <end position="313"/>
    </location>
</feature>
<dbReference type="SUPFAM" id="SSF56112">
    <property type="entry name" value="Protein kinase-like (PK-like)"/>
    <property type="match status" value="1"/>
</dbReference>
<keyword evidence="3" id="KW-0597">Phosphoprotein</keyword>
<dbReference type="Proteomes" id="UP000694700">
    <property type="component" value="Unplaced"/>
</dbReference>
<dbReference type="GO" id="GO:0005524">
    <property type="term" value="F:ATP binding"/>
    <property type="evidence" value="ECO:0007669"/>
    <property type="project" value="UniProtKB-KW"/>
</dbReference>
<name>A0A8C1ZYU5_CYPCA</name>
<comment type="catalytic activity">
    <reaction evidence="9">
        <text>L-seryl-[protein] + ATP = O-phospho-L-seryl-[protein] + ADP + H(+)</text>
        <dbReference type="Rhea" id="RHEA:17989"/>
        <dbReference type="Rhea" id="RHEA-COMP:9863"/>
        <dbReference type="Rhea" id="RHEA-COMP:11604"/>
        <dbReference type="ChEBI" id="CHEBI:15378"/>
        <dbReference type="ChEBI" id="CHEBI:29999"/>
        <dbReference type="ChEBI" id="CHEBI:30616"/>
        <dbReference type="ChEBI" id="CHEBI:83421"/>
        <dbReference type="ChEBI" id="CHEBI:456216"/>
        <dbReference type="EC" id="2.7.11.1"/>
    </reaction>
</comment>
<accession>A0A8C1ZYU5</accession>
<dbReference type="AlphaFoldDB" id="A0A8C1ZYU5"/>
<dbReference type="SMART" id="SM00220">
    <property type="entry name" value="S_TKc"/>
    <property type="match status" value="1"/>
</dbReference>
<keyword evidence="5" id="KW-0547">Nucleotide-binding</keyword>
<dbReference type="InterPro" id="IPR008271">
    <property type="entry name" value="Ser/Thr_kinase_AS"/>
</dbReference>
<evidence type="ECO:0000256" key="5">
    <source>
        <dbReference type="ARBA" id="ARBA00022741"/>
    </source>
</evidence>
<organism evidence="12 13">
    <name type="scientific">Cyprinus carpio</name>
    <name type="common">Common carp</name>
    <dbReference type="NCBI Taxonomy" id="7962"/>
    <lineage>
        <taxon>Eukaryota</taxon>
        <taxon>Metazoa</taxon>
        <taxon>Chordata</taxon>
        <taxon>Craniata</taxon>
        <taxon>Vertebrata</taxon>
        <taxon>Euteleostomi</taxon>
        <taxon>Actinopterygii</taxon>
        <taxon>Neopterygii</taxon>
        <taxon>Teleostei</taxon>
        <taxon>Ostariophysi</taxon>
        <taxon>Cypriniformes</taxon>
        <taxon>Cyprinidae</taxon>
        <taxon>Cyprininae</taxon>
        <taxon>Cyprinus</taxon>
    </lineage>
</organism>
<feature type="compositionally biased region" description="Pro residues" evidence="10">
    <location>
        <begin position="416"/>
        <end position="427"/>
    </location>
</feature>
<dbReference type="Gene3D" id="1.10.510.10">
    <property type="entry name" value="Transferase(Phosphotransferase) domain 1"/>
    <property type="match status" value="1"/>
</dbReference>
<feature type="compositionally biased region" description="Polar residues" evidence="10">
    <location>
        <begin position="545"/>
        <end position="555"/>
    </location>
</feature>
<evidence type="ECO:0000256" key="7">
    <source>
        <dbReference type="ARBA" id="ARBA00022840"/>
    </source>
</evidence>
<evidence type="ECO:0000256" key="4">
    <source>
        <dbReference type="ARBA" id="ARBA00022679"/>
    </source>
</evidence>
<evidence type="ECO:0000256" key="9">
    <source>
        <dbReference type="ARBA" id="ARBA00048679"/>
    </source>
</evidence>
<dbReference type="Ensembl" id="ENSCCRT00015100309.1">
    <property type="protein sequence ID" value="ENSCCRP00015097156.1"/>
    <property type="gene ID" value="ENSCCRG00015038543.1"/>
</dbReference>
<evidence type="ECO:0000259" key="11">
    <source>
        <dbReference type="PROSITE" id="PS50011"/>
    </source>
</evidence>
<evidence type="ECO:0000256" key="2">
    <source>
        <dbReference type="ARBA" id="ARBA00022527"/>
    </source>
</evidence>
<dbReference type="FunFam" id="1.10.510.10:FF:000072">
    <property type="entry name" value="AP2 associated kinase 1"/>
    <property type="match status" value="1"/>
</dbReference>
<feature type="region of interest" description="Disordered" evidence="10">
    <location>
        <begin position="545"/>
        <end position="571"/>
    </location>
</feature>
<keyword evidence="4" id="KW-0808">Transferase</keyword>
<dbReference type="PANTHER" id="PTHR47907">
    <property type="entry name" value="PROTEIN KINASE DOMAIN-CONTAINING PROTEIN"/>
    <property type="match status" value="1"/>
</dbReference>
<keyword evidence="2" id="KW-0723">Serine/threonine-protein kinase</keyword>
<comment type="catalytic activity">
    <reaction evidence="8">
        <text>L-threonyl-[protein] + ATP = O-phospho-L-threonyl-[protein] + ADP + H(+)</text>
        <dbReference type="Rhea" id="RHEA:46608"/>
        <dbReference type="Rhea" id="RHEA-COMP:11060"/>
        <dbReference type="Rhea" id="RHEA-COMP:11605"/>
        <dbReference type="ChEBI" id="CHEBI:15378"/>
        <dbReference type="ChEBI" id="CHEBI:30013"/>
        <dbReference type="ChEBI" id="CHEBI:30616"/>
        <dbReference type="ChEBI" id="CHEBI:61977"/>
        <dbReference type="ChEBI" id="CHEBI:456216"/>
        <dbReference type="EC" id="2.7.11.1"/>
    </reaction>
</comment>
<dbReference type="CDD" id="cd14037">
    <property type="entry name" value="STKc_NAK_like"/>
    <property type="match status" value="1"/>
</dbReference>
<feature type="compositionally biased region" description="Polar residues" evidence="10">
    <location>
        <begin position="360"/>
        <end position="369"/>
    </location>
</feature>
<evidence type="ECO:0000256" key="1">
    <source>
        <dbReference type="ARBA" id="ARBA00012513"/>
    </source>
</evidence>
<sequence>MKKFFDSRRELVGSGPGSGGAAGGSGSSSSVGGNFIGRAFTVGRHQVTVEETLAEGGFAIVFLVRTNQGVRCALKRMYVNNEHDLQVCNREIQIMRDLNGHKNIVGFLDSSITAVGGGDVWEVFILMDFCRGGQVVNLMNQRLQTGFNEQEALQIFCDTCEAVARLHQYKTPIIHRDLKVENILLHDRGHYVLCDFGSATMKFQNPQNDGVTVVEDEIKKYTTLSYRAPEMVNLYNGKIITTKADIWAMGCLLYKLCFFTLPFGESQVAICDGNFTIPDNSRYSPDMHRLIRYMLEPDPDRRPDIYQVSYFAFKLARRDCPVQNVKNSPIPAKLPEPIRASEAAAKKSQTQTKARLTDPIPTTETSITPRQRPKAAQSQSQALGGILPIQPAALTPRKRANLPAVANQPIGTTVATPPPSSPVPPTAPARSARRKQASAAQQQPVPIQPTTAQPAGAPPPAQADPAALPPTVQEGTKEVMYYLHTHLFLTYLHSLALHQSPLVFHVCLVLIHTISLHLNLNCHTDIFVFYEFLLAYPAVFSSSPQPAAPGLSQTPPSSPRMAQKAGHRRIQSDVTHSAMFGVPVSQSTQQLQAATAEEMDPKKKKFKGFINA</sequence>
<proteinExistence type="predicted"/>
<evidence type="ECO:0000256" key="10">
    <source>
        <dbReference type="SAM" id="MobiDB-lite"/>
    </source>
</evidence>
<feature type="compositionally biased region" description="Basic residues" evidence="10">
    <location>
        <begin position="602"/>
        <end position="612"/>
    </location>
</feature>
<dbReference type="InterPro" id="IPR000719">
    <property type="entry name" value="Prot_kinase_dom"/>
</dbReference>
<keyword evidence="7" id="KW-0067">ATP-binding</keyword>
<evidence type="ECO:0000256" key="6">
    <source>
        <dbReference type="ARBA" id="ARBA00022777"/>
    </source>
</evidence>
<feature type="region of interest" description="Disordered" evidence="10">
    <location>
        <begin position="409"/>
        <end position="469"/>
    </location>
</feature>
<dbReference type="EC" id="2.7.11.1" evidence="1"/>
<evidence type="ECO:0000313" key="12">
    <source>
        <dbReference type="Ensembl" id="ENSCCRP00015097156.1"/>
    </source>
</evidence>
<dbReference type="InterPro" id="IPR011009">
    <property type="entry name" value="Kinase-like_dom_sf"/>
</dbReference>
<keyword evidence="6" id="KW-0418">Kinase</keyword>
<feature type="region of interest" description="Disordered" evidence="10">
    <location>
        <begin position="593"/>
        <end position="612"/>
    </location>
</feature>
<dbReference type="InterPro" id="IPR051744">
    <property type="entry name" value="AP2_assoc_SerThr_kinase"/>
</dbReference>
<dbReference type="PANTHER" id="PTHR47907:SF5">
    <property type="entry name" value="AP2 ASSOCIATED KINASE 1"/>
    <property type="match status" value="1"/>
</dbReference>
<protein>
    <recommendedName>
        <fullName evidence="1">non-specific serine/threonine protein kinase</fullName>
        <ecNumber evidence="1">2.7.11.1</ecNumber>
    </recommendedName>
</protein>
<evidence type="ECO:0000256" key="8">
    <source>
        <dbReference type="ARBA" id="ARBA00047899"/>
    </source>
</evidence>
<reference evidence="12" key="1">
    <citation type="submission" date="2025-08" db="UniProtKB">
        <authorList>
            <consortium name="Ensembl"/>
        </authorList>
    </citation>
    <scope>IDENTIFICATION</scope>
</reference>
<feature type="compositionally biased region" description="Low complexity" evidence="10">
    <location>
        <begin position="437"/>
        <end position="455"/>
    </location>
</feature>
<dbReference type="PROSITE" id="PS50011">
    <property type="entry name" value="PROTEIN_KINASE_DOM"/>
    <property type="match status" value="1"/>
</dbReference>
<dbReference type="GO" id="GO:0004674">
    <property type="term" value="F:protein serine/threonine kinase activity"/>
    <property type="evidence" value="ECO:0007669"/>
    <property type="project" value="UniProtKB-KW"/>
</dbReference>
<evidence type="ECO:0000313" key="13">
    <source>
        <dbReference type="Proteomes" id="UP000694700"/>
    </source>
</evidence>